<accession>A0AAP2Z962</accession>
<proteinExistence type="predicted"/>
<organism evidence="2 3">
    <name type="scientific">Natronosalvus hydrolyticus</name>
    <dbReference type="NCBI Taxonomy" id="2979988"/>
    <lineage>
        <taxon>Archaea</taxon>
        <taxon>Methanobacteriati</taxon>
        <taxon>Methanobacteriota</taxon>
        <taxon>Stenosarchaea group</taxon>
        <taxon>Halobacteria</taxon>
        <taxon>Halobacteriales</taxon>
        <taxon>Natrialbaceae</taxon>
        <taxon>Natronosalvus</taxon>
    </lineage>
</organism>
<reference evidence="2 3" key="1">
    <citation type="submission" date="2022-09" db="EMBL/GenBank/DDBJ databases">
        <title>Enrichment on poylsaccharides allowed isolation of novel metabolic and taxonomic groups of Haloarchaea.</title>
        <authorList>
            <person name="Sorokin D.Y."/>
            <person name="Elcheninov A.G."/>
            <person name="Khizhniak T.V."/>
            <person name="Kolganova T.V."/>
            <person name="Kublanov I.V."/>
        </authorList>
    </citation>
    <scope>NUCLEOTIDE SEQUENCE [LARGE SCALE GENOMIC DNA]</scope>
    <source>
        <strain evidence="2 3">AArc-curdl1</strain>
    </source>
</reference>
<feature type="region of interest" description="Disordered" evidence="1">
    <location>
        <begin position="21"/>
        <end position="40"/>
    </location>
</feature>
<evidence type="ECO:0000313" key="2">
    <source>
        <dbReference type="EMBL" id="MCU4751699.1"/>
    </source>
</evidence>
<gene>
    <name evidence="2" type="ORF">OB919_06850</name>
</gene>
<evidence type="ECO:0000256" key="1">
    <source>
        <dbReference type="SAM" id="MobiDB-lite"/>
    </source>
</evidence>
<dbReference type="RefSeq" id="WP_342807741.1">
    <property type="nucleotide sequence ID" value="NZ_JAOPJZ010000003.1"/>
</dbReference>
<dbReference type="EMBL" id="JAOPJZ010000003">
    <property type="protein sequence ID" value="MCU4751699.1"/>
    <property type="molecule type" value="Genomic_DNA"/>
</dbReference>
<evidence type="ECO:0000313" key="3">
    <source>
        <dbReference type="Proteomes" id="UP001321047"/>
    </source>
</evidence>
<dbReference type="InterPro" id="IPR046243">
    <property type="entry name" value="DUF6276"/>
</dbReference>
<comment type="caution">
    <text evidence="2">The sequence shown here is derived from an EMBL/GenBank/DDBJ whole genome shotgun (WGS) entry which is preliminary data.</text>
</comment>
<dbReference type="Pfam" id="PF19792">
    <property type="entry name" value="DUF6276"/>
    <property type="match status" value="1"/>
</dbReference>
<sequence>MDCPHCTDTVLEFSLPKSYREPTHLPTHLRDETPDPRGGTICPHCLSVTLGATEDAPPLEAPRTETISDDFPRTEAGAVPFALTLESCRSLAMNRAVIERLLEATERAGVDPLLTLDRLLADPDIEPAVDLERRRHQLEQFLYD</sequence>
<protein>
    <submittedName>
        <fullName evidence="2">DUF6276 family protein</fullName>
    </submittedName>
</protein>
<name>A0AAP2Z962_9EURY</name>
<feature type="compositionally biased region" description="Basic and acidic residues" evidence="1">
    <location>
        <begin position="21"/>
        <end position="35"/>
    </location>
</feature>
<keyword evidence="3" id="KW-1185">Reference proteome</keyword>
<dbReference type="AlphaFoldDB" id="A0AAP2Z962"/>
<feature type="region of interest" description="Disordered" evidence="1">
    <location>
        <begin position="53"/>
        <end position="72"/>
    </location>
</feature>
<dbReference type="Proteomes" id="UP001321047">
    <property type="component" value="Unassembled WGS sequence"/>
</dbReference>